<dbReference type="PROSITE" id="PS00678">
    <property type="entry name" value="WD_REPEATS_1"/>
    <property type="match status" value="12"/>
</dbReference>
<dbReference type="InterPro" id="IPR001680">
    <property type="entry name" value="WD40_rpt"/>
</dbReference>
<organism evidence="7 8">
    <name type="scientific">Penicillium atrosanguineum</name>
    <dbReference type="NCBI Taxonomy" id="1132637"/>
    <lineage>
        <taxon>Eukaryota</taxon>
        <taxon>Fungi</taxon>
        <taxon>Dikarya</taxon>
        <taxon>Ascomycota</taxon>
        <taxon>Pezizomycotina</taxon>
        <taxon>Eurotiomycetes</taxon>
        <taxon>Eurotiomycetidae</taxon>
        <taxon>Eurotiales</taxon>
        <taxon>Aspergillaceae</taxon>
        <taxon>Penicillium</taxon>
    </lineage>
</organism>
<feature type="transmembrane region" description="Helical" evidence="5">
    <location>
        <begin position="1421"/>
        <end position="1443"/>
    </location>
</feature>
<feature type="repeat" description="WD" evidence="3">
    <location>
        <begin position="953"/>
        <end position="993"/>
    </location>
</feature>
<comment type="caution">
    <text evidence="7">The sequence shown here is derived from an EMBL/GenBank/DDBJ whole genome shotgun (WGS) entry which is preliminary data.</text>
</comment>
<evidence type="ECO:0000313" key="8">
    <source>
        <dbReference type="Proteomes" id="UP001147746"/>
    </source>
</evidence>
<evidence type="ECO:0000259" key="6">
    <source>
        <dbReference type="PROSITE" id="PS50837"/>
    </source>
</evidence>
<keyword evidence="2" id="KW-0677">Repeat</keyword>
<dbReference type="InterPro" id="IPR020472">
    <property type="entry name" value="WD40_PAC1"/>
</dbReference>
<evidence type="ECO:0000256" key="4">
    <source>
        <dbReference type="SAM" id="Coils"/>
    </source>
</evidence>
<dbReference type="PROSITE" id="PS50837">
    <property type="entry name" value="NACHT"/>
    <property type="match status" value="1"/>
</dbReference>
<feature type="repeat" description="WD" evidence="3">
    <location>
        <begin position="870"/>
        <end position="911"/>
    </location>
</feature>
<evidence type="ECO:0000256" key="3">
    <source>
        <dbReference type="PROSITE-ProRule" id="PRU00221"/>
    </source>
</evidence>
<dbReference type="Pfam" id="PF17111">
    <property type="entry name" value="PigL_N"/>
    <property type="match status" value="1"/>
</dbReference>
<feature type="coiled-coil region" evidence="4">
    <location>
        <begin position="31"/>
        <end position="58"/>
    </location>
</feature>
<dbReference type="Gene3D" id="3.40.50.300">
    <property type="entry name" value="P-loop containing nucleotide triphosphate hydrolases"/>
    <property type="match status" value="1"/>
</dbReference>
<feature type="repeat" description="WD" evidence="3">
    <location>
        <begin position="1120"/>
        <end position="1161"/>
    </location>
</feature>
<evidence type="ECO:0000256" key="1">
    <source>
        <dbReference type="ARBA" id="ARBA00022574"/>
    </source>
</evidence>
<sequence length="1484" mass="163634">MDGISAAASVIAVIQLTGSIVKICGGYIKEVKDARKDVVSLQKEVEDLRETLEKLSGLFQGTHGMKLSTSQSLVDGTINCLSVLQDLEGKIDPGRGKKAMSKVGLRALKWPLKRTEVERIMKDLDRYKTTFSLSLLVDQATTVNDITQTADRIERSLHLDQLPIALGAELDSYMDQHEDECLPGTRTELRRQIAEWAVSPQGKCIFWLNGMAGTGKSTISRTVAKSFKQAKVLGASFFFKRGEGDRGNAAKLFPTIARQLVVSFPQLIPGIQKAINDDPSLGTRSLKEQFDKLLLQPLLSLEHSTEQIPTTVIVIDALDECEGDNDIRVILQVLPRLRELSAVHLRIFLTSRPDLPIRLGFLGIGNQVYQNLILHDIPEAITEHDISLFLNWQLLKIRNERSLPVDWPSDTDTQALVTLSVPLFIFAATVCRVFEDPQWDPVDSLTEILTHRSEGSQLNGTYLPVLNRIINNQDGKRRMQLIQEFREVVGTIVMLESPLSMTSLSRLIGISERMIDLRLNSLHSVIRIPEDKTKPMRPFHLSFRDFLLNPETRKKTDLWLDEKAIHQRLAIQCLSVCNTLRQNICGLPNDGTRRMDIDPRTINHCLTPELQYSCRYWAYHLVRSTDLKTVIHLALLFLQRHFLHWVEAMSLLGLMSEVVGIISLLHKAIHSDTNSAMSELLHDGMRFVLKNYQIADRAPLQLYCSGLLFAPRMAIIRRQFEAELPGWIYFPGVEENWSAELQSFEGHWDSVESVAFSPDGRLLASGSNDNTIRLWDTETGALQQTLEGHSRGVESVAFSPDGRLLASGSGDATVRLWDTATGVLQQTLKGHSDWVSSVVFSPDGRLLASGSHDTTLWLWDTATGALQQTLEGHSDFVSSVAFSPDDRLLASGSGDKTVRLWDTATGGLQQTLKGHTELVSSVVFSPNGQLLASGSDDTVRLWDTATGGLQQTLKGHTESVSSVVFSPDGRLLASGSDETIRLWDTATGGLQQTLEGHTSAVLSVAFSPDGRLLVSGSRDMTVRLWDIAMSSLQQTLEGHTESVSSVAFSPDGRLLASGSHDDTVRLWDTETGGLQMTLQGHSDWVWLVVFSPDGRLLASGSRDATFRLWDTATGALQQTLKGHTRAAHSVAFSPDGQLLASSSYNNTIRLWDTETGGLQRSLKGHTGSVLSVAFSPNGRLLASGSHDNTVRLWDTATGGLKQTLKGHTSAVLSVAFSPDGRLLASSSDDKTVRLWDTASGGLQQTLEGHSDWVWSVAFSPDGRLLASGSDDETVRFWDTATGALQETLNPKGTVHKLEFSRDGSYLTTNLGTLYIQSGHENRVSNSIKKNLAIFIERGQWINLNGKNALWLPLDCRPNCSATNGELLGLGLPSGRVSFLRFRIPCCLHTVYNATHIHQPAPSSSKTAEIITIPMTNLTQGIFFVTAGSVHIIFYDIFLPLFIAGEERRANTTRQIVVEALFTNLGGSTTGRWCNTAANHFPKAF</sequence>
<keyword evidence="1 3" id="KW-0853">WD repeat</keyword>
<feature type="repeat" description="WD" evidence="3">
    <location>
        <begin position="744"/>
        <end position="785"/>
    </location>
</feature>
<proteinExistence type="predicted"/>
<feature type="repeat" description="WD" evidence="3">
    <location>
        <begin position="828"/>
        <end position="869"/>
    </location>
</feature>
<dbReference type="PANTHER" id="PTHR19879:SF9">
    <property type="entry name" value="TRANSCRIPTION INITIATION FACTOR TFIID SUBUNIT 5"/>
    <property type="match status" value="1"/>
</dbReference>
<dbReference type="Gene3D" id="2.130.10.10">
    <property type="entry name" value="YVTN repeat-like/Quinoprotein amine dehydrogenase"/>
    <property type="match status" value="6"/>
</dbReference>
<feature type="repeat" description="WD" evidence="3">
    <location>
        <begin position="994"/>
        <end position="1035"/>
    </location>
</feature>
<dbReference type="Pfam" id="PF00400">
    <property type="entry name" value="WD40"/>
    <property type="match status" value="4"/>
</dbReference>
<dbReference type="EMBL" id="JAPZBO010000003">
    <property type="protein sequence ID" value="KAJ5321337.1"/>
    <property type="molecule type" value="Genomic_DNA"/>
</dbReference>
<dbReference type="Pfam" id="PF24883">
    <property type="entry name" value="NPHP3_N"/>
    <property type="match status" value="1"/>
</dbReference>
<dbReference type="PROSITE" id="PS50082">
    <property type="entry name" value="WD_REPEATS_2"/>
    <property type="match status" value="13"/>
</dbReference>
<evidence type="ECO:0000313" key="7">
    <source>
        <dbReference type="EMBL" id="KAJ5321337.1"/>
    </source>
</evidence>
<keyword evidence="8" id="KW-1185">Reference proteome</keyword>
<dbReference type="SUPFAM" id="SSF52540">
    <property type="entry name" value="P-loop containing nucleoside triphosphate hydrolases"/>
    <property type="match status" value="1"/>
</dbReference>
<dbReference type="InterPro" id="IPR031348">
    <property type="entry name" value="PigL_N"/>
</dbReference>
<name>A0A9W9U5U2_9EURO</name>
<feature type="repeat" description="WD" evidence="3">
    <location>
        <begin position="912"/>
        <end position="952"/>
    </location>
</feature>
<dbReference type="InterPro" id="IPR036322">
    <property type="entry name" value="WD40_repeat_dom_sf"/>
</dbReference>
<dbReference type="FunFam" id="2.130.10.10:FF:000228">
    <property type="entry name" value="COMPASS-like H3K4 histone methylase component WDR5A"/>
    <property type="match status" value="1"/>
</dbReference>
<dbReference type="SMART" id="SM00564">
    <property type="entry name" value="PQQ"/>
    <property type="match status" value="10"/>
</dbReference>
<reference evidence="7" key="1">
    <citation type="submission" date="2022-12" db="EMBL/GenBank/DDBJ databases">
        <authorList>
            <person name="Petersen C."/>
        </authorList>
    </citation>
    <scope>NUCLEOTIDE SEQUENCE</scope>
    <source>
        <strain evidence="7">IBT 21472</strain>
    </source>
</reference>
<protein>
    <submittedName>
        <fullName evidence="7">NACHT and WD40 domain protein</fullName>
    </submittedName>
</protein>
<feature type="repeat" description="WD" evidence="3">
    <location>
        <begin position="1246"/>
        <end position="1287"/>
    </location>
</feature>
<dbReference type="Proteomes" id="UP001147746">
    <property type="component" value="Unassembled WGS sequence"/>
</dbReference>
<gene>
    <name evidence="7" type="ORF">N7476_004339</name>
</gene>
<dbReference type="InterPro" id="IPR019775">
    <property type="entry name" value="WD40_repeat_CS"/>
</dbReference>
<dbReference type="SUPFAM" id="SSF50978">
    <property type="entry name" value="WD40 repeat-like"/>
    <property type="match status" value="2"/>
</dbReference>
<reference evidence="7" key="2">
    <citation type="journal article" date="2023" name="IMA Fungus">
        <title>Comparative genomic study of the Penicillium genus elucidates a diverse pangenome and 15 lateral gene transfer events.</title>
        <authorList>
            <person name="Petersen C."/>
            <person name="Sorensen T."/>
            <person name="Nielsen M.R."/>
            <person name="Sondergaard T.E."/>
            <person name="Sorensen J.L."/>
            <person name="Fitzpatrick D.A."/>
            <person name="Frisvad J.C."/>
            <person name="Nielsen K.L."/>
        </authorList>
    </citation>
    <scope>NUCLEOTIDE SEQUENCE</scope>
    <source>
        <strain evidence="7">IBT 21472</strain>
    </source>
</reference>
<dbReference type="Pfam" id="PF25173">
    <property type="entry name" value="Beta-prop_WDR3_1st"/>
    <property type="match status" value="2"/>
</dbReference>
<feature type="repeat" description="WD" evidence="3">
    <location>
        <begin position="1078"/>
        <end position="1119"/>
    </location>
</feature>
<dbReference type="InterPro" id="IPR007111">
    <property type="entry name" value="NACHT_NTPase"/>
</dbReference>
<keyword evidence="4" id="KW-0175">Coiled coil</keyword>
<accession>A0A9W9U5U2</accession>
<dbReference type="InterPro" id="IPR015943">
    <property type="entry name" value="WD40/YVTN_repeat-like_dom_sf"/>
</dbReference>
<keyword evidence="5" id="KW-1133">Transmembrane helix</keyword>
<dbReference type="PRINTS" id="PR00320">
    <property type="entry name" value="GPROTEINBRPT"/>
</dbReference>
<dbReference type="PANTHER" id="PTHR19879">
    <property type="entry name" value="TRANSCRIPTION INITIATION FACTOR TFIID"/>
    <property type="match status" value="1"/>
</dbReference>
<dbReference type="InterPro" id="IPR056884">
    <property type="entry name" value="NPHP3-like_N"/>
</dbReference>
<dbReference type="GO" id="GO:0035097">
    <property type="term" value="C:histone methyltransferase complex"/>
    <property type="evidence" value="ECO:0007669"/>
    <property type="project" value="UniProtKB-ARBA"/>
</dbReference>
<dbReference type="InterPro" id="IPR027417">
    <property type="entry name" value="P-loop_NTPase"/>
</dbReference>
<dbReference type="InterPro" id="IPR018391">
    <property type="entry name" value="PQQ_b-propeller_rpt"/>
</dbReference>
<feature type="repeat" description="WD" evidence="3">
    <location>
        <begin position="1162"/>
        <end position="1203"/>
    </location>
</feature>
<evidence type="ECO:0000256" key="2">
    <source>
        <dbReference type="ARBA" id="ARBA00022737"/>
    </source>
</evidence>
<keyword evidence="5" id="KW-0472">Membrane</keyword>
<dbReference type="CDD" id="cd00200">
    <property type="entry name" value="WD40"/>
    <property type="match status" value="2"/>
</dbReference>
<feature type="repeat" description="WD" evidence="3">
    <location>
        <begin position="786"/>
        <end position="827"/>
    </location>
</feature>
<keyword evidence="5" id="KW-0812">Transmembrane</keyword>
<feature type="repeat" description="WD" evidence="3">
    <location>
        <begin position="1204"/>
        <end position="1245"/>
    </location>
</feature>
<feature type="repeat" description="WD" evidence="3">
    <location>
        <begin position="1036"/>
        <end position="1077"/>
    </location>
</feature>
<feature type="domain" description="NACHT" evidence="6">
    <location>
        <begin position="204"/>
        <end position="354"/>
    </location>
</feature>
<dbReference type="SMART" id="SM00320">
    <property type="entry name" value="WD40"/>
    <property type="match status" value="13"/>
</dbReference>
<dbReference type="PROSITE" id="PS50294">
    <property type="entry name" value="WD_REPEATS_REGION"/>
    <property type="match status" value="13"/>
</dbReference>
<evidence type="ECO:0000256" key="5">
    <source>
        <dbReference type="SAM" id="Phobius"/>
    </source>
</evidence>